<accession>A0A3P6V0J8</accession>
<evidence type="ECO:0000256" key="1">
    <source>
        <dbReference type="SAM" id="MobiDB-lite"/>
    </source>
</evidence>
<dbReference type="EMBL" id="UYRX01000567">
    <property type="protein sequence ID" value="VDK83964.1"/>
    <property type="molecule type" value="Genomic_DNA"/>
</dbReference>
<protein>
    <submittedName>
        <fullName evidence="2">Uncharacterized protein</fullName>
    </submittedName>
</protein>
<proteinExistence type="predicted"/>
<evidence type="ECO:0000313" key="3">
    <source>
        <dbReference type="Proteomes" id="UP000277928"/>
    </source>
</evidence>
<reference evidence="2 3" key="1">
    <citation type="submission" date="2018-08" db="EMBL/GenBank/DDBJ databases">
        <authorList>
            <person name="Laetsch R D."/>
            <person name="Stevens L."/>
            <person name="Kumar S."/>
            <person name="Blaxter L. M."/>
        </authorList>
    </citation>
    <scope>NUCLEOTIDE SEQUENCE [LARGE SCALE GENOMIC DNA]</scope>
</reference>
<keyword evidence="3" id="KW-1185">Reference proteome</keyword>
<name>A0A3P6V0J8_LITSI</name>
<evidence type="ECO:0000313" key="2">
    <source>
        <dbReference type="EMBL" id="VDK83964.1"/>
    </source>
</evidence>
<gene>
    <name evidence="2" type="ORF">NLS_LOCUS6443</name>
</gene>
<sequence>MLSTAANTPHKSAAQLIATTTGEATCIHRMQRRLERSQCNGLGQKLHCLNTKPKNKHESENDKRIENIGSMKTIPDSGFIS</sequence>
<organism evidence="2 3">
    <name type="scientific">Litomosoides sigmodontis</name>
    <name type="common">Filarial nematode worm</name>
    <dbReference type="NCBI Taxonomy" id="42156"/>
    <lineage>
        <taxon>Eukaryota</taxon>
        <taxon>Metazoa</taxon>
        <taxon>Ecdysozoa</taxon>
        <taxon>Nematoda</taxon>
        <taxon>Chromadorea</taxon>
        <taxon>Rhabditida</taxon>
        <taxon>Spirurina</taxon>
        <taxon>Spiruromorpha</taxon>
        <taxon>Filarioidea</taxon>
        <taxon>Onchocercidae</taxon>
        <taxon>Litomosoides</taxon>
    </lineage>
</organism>
<feature type="region of interest" description="Disordered" evidence="1">
    <location>
        <begin position="52"/>
        <end position="81"/>
    </location>
</feature>
<dbReference type="Proteomes" id="UP000277928">
    <property type="component" value="Unassembled WGS sequence"/>
</dbReference>
<dbReference type="AlphaFoldDB" id="A0A3P6V0J8"/>
<feature type="compositionally biased region" description="Basic and acidic residues" evidence="1">
    <location>
        <begin position="56"/>
        <end position="66"/>
    </location>
</feature>